<reference evidence="2 3" key="1">
    <citation type="submission" date="2023-08" db="EMBL/GenBank/DDBJ databases">
        <title>Implementing the SeqCode for naming new Mesorhizobium species isolated from Vachellia karroo root nodules.</title>
        <authorList>
            <person name="Van Lill M."/>
        </authorList>
    </citation>
    <scope>NUCLEOTIDE SEQUENCE [LARGE SCALE GENOMIC DNA]</scope>
    <source>
        <strain evidence="2 3">VK4B</strain>
    </source>
</reference>
<comment type="caution">
    <text evidence="2">The sequence shown here is derived from an EMBL/GenBank/DDBJ whole genome shotgun (WGS) entry which is preliminary data.</text>
</comment>
<name>A0ABU5AFF6_9HYPH</name>
<organism evidence="2 3">
    <name type="scientific">Mesorhizobium abyssinicae</name>
    <dbReference type="NCBI Taxonomy" id="1209958"/>
    <lineage>
        <taxon>Bacteria</taxon>
        <taxon>Pseudomonadati</taxon>
        <taxon>Pseudomonadota</taxon>
        <taxon>Alphaproteobacteria</taxon>
        <taxon>Hyphomicrobiales</taxon>
        <taxon>Phyllobacteriaceae</taxon>
        <taxon>Mesorhizobium</taxon>
    </lineage>
</organism>
<proteinExistence type="predicted"/>
<protein>
    <submittedName>
        <fullName evidence="2">Uncharacterized protein</fullName>
    </submittedName>
</protein>
<keyword evidence="1" id="KW-0732">Signal</keyword>
<gene>
    <name evidence="2" type="ORF">RFM23_00110</name>
</gene>
<sequence>MRSSLGNSLALIVILSFTATSTADDFNAILFGHSVEIYGNTEESMHLDGKSTITDGRLTIDEIATVGGIPTLIGNSFSGGASCEGSPFVVSFPTNNNPRIDGPIEGTDCALVTRKVGDTGITFSIAPSAGKVGKVWVWTPSGGITEGPSVEMQPDMSKGFATLRERTIKHPSELFSYGELSRAISDLLGTDLKAYRETLDGTGSGKFVGDDYVGTACTPHMCGLQEGMVFVSAKEHRIYAAWKPDQKKIEVRPPLHDWPERARAELAAWAKKWM</sequence>
<keyword evidence="3" id="KW-1185">Reference proteome</keyword>
<dbReference type="Proteomes" id="UP001276564">
    <property type="component" value="Unassembled WGS sequence"/>
</dbReference>
<dbReference type="RefSeq" id="WP_320319378.1">
    <property type="nucleotide sequence ID" value="NZ_JAVIIP010000001.1"/>
</dbReference>
<evidence type="ECO:0000313" key="3">
    <source>
        <dbReference type="Proteomes" id="UP001276564"/>
    </source>
</evidence>
<evidence type="ECO:0000256" key="1">
    <source>
        <dbReference type="SAM" id="SignalP"/>
    </source>
</evidence>
<feature type="signal peptide" evidence="1">
    <location>
        <begin position="1"/>
        <end position="23"/>
    </location>
</feature>
<dbReference type="EMBL" id="JAVIIP010000001">
    <property type="protein sequence ID" value="MDX8536020.1"/>
    <property type="molecule type" value="Genomic_DNA"/>
</dbReference>
<evidence type="ECO:0000313" key="2">
    <source>
        <dbReference type="EMBL" id="MDX8536020.1"/>
    </source>
</evidence>
<accession>A0ABU5AFF6</accession>
<feature type="chain" id="PRO_5046511698" evidence="1">
    <location>
        <begin position="24"/>
        <end position="274"/>
    </location>
</feature>